<evidence type="ECO:0000313" key="2">
    <source>
        <dbReference type="Proteomes" id="UP000078200"/>
    </source>
</evidence>
<dbReference type="EnsemblMetazoa" id="GAUT003148-RA">
    <property type="protein sequence ID" value="GAUT003148-PA"/>
    <property type="gene ID" value="GAUT003148"/>
</dbReference>
<reference evidence="1" key="1">
    <citation type="submission" date="2020-05" db="UniProtKB">
        <authorList>
            <consortium name="EnsemblMetazoa"/>
        </authorList>
    </citation>
    <scope>IDENTIFICATION</scope>
    <source>
        <strain evidence="1">TTRI</strain>
    </source>
</reference>
<protein>
    <submittedName>
        <fullName evidence="1">Uncharacterized protein</fullName>
    </submittedName>
</protein>
<name>A0A1A9UFE8_GLOAU</name>
<dbReference type="VEuPathDB" id="VectorBase:GAUT003148"/>
<organism evidence="1 2">
    <name type="scientific">Glossina austeni</name>
    <name type="common">Savannah tsetse fly</name>
    <dbReference type="NCBI Taxonomy" id="7395"/>
    <lineage>
        <taxon>Eukaryota</taxon>
        <taxon>Metazoa</taxon>
        <taxon>Ecdysozoa</taxon>
        <taxon>Arthropoda</taxon>
        <taxon>Hexapoda</taxon>
        <taxon>Insecta</taxon>
        <taxon>Pterygota</taxon>
        <taxon>Neoptera</taxon>
        <taxon>Endopterygota</taxon>
        <taxon>Diptera</taxon>
        <taxon>Brachycera</taxon>
        <taxon>Muscomorpha</taxon>
        <taxon>Hippoboscoidea</taxon>
        <taxon>Glossinidae</taxon>
        <taxon>Glossina</taxon>
    </lineage>
</organism>
<dbReference type="AlphaFoldDB" id="A0A1A9UFE8"/>
<accession>A0A1A9UFE8</accession>
<keyword evidence="2" id="KW-1185">Reference proteome</keyword>
<sequence>MFHFNSFFETTGGGGKPPGVVFALPETERKDPRLRYGNRTSGQSRIDRCARRRSGKVKILVKRNIQRTGVKLKRVSTAWQRPTPNFSSPRVGITQSKRSNNSLTIDGKIQRCNYIITLYTGASHSIINSTIAQEKFDPLVGAWFRTTTSEECAIKGKAIRNISISDVSMKHEFLVVDIMDEVILVTDFMGKHGFVLDVKTQVLQYAKVTLPLTLGYDRQAEVLPDVVQRRQKIPPKQWYGKAVVSPVNNLIPVRVLNPTSVTTKVHKGDIIAQCQKAEYMINHQRAVAICQTIVEPNGNFYKENMHSAQITGEDLNAILEAIEKEERPILEEIARERPITKMN</sequence>
<dbReference type="STRING" id="7395.A0A1A9UFE8"/>
<dbReference type="Gene3D" id="2.40.70.10">
    <property type="entry name" value="Acid Proteases"/>
    <property type="match status" value="1"/>
</dbReference>
<dbReference type="InterPro" id="IPR021109">
    <property type="entry name" value="Peptidase_aspartic_dom_sf"/>
</dbReference>
<evidence type="ECO:0000313" key="1">
    <source>
        <dbReference type="EnsemblMetazoa" id="GAUT003148-PA"/>
    </source>
</evidence>
<proteinExistence type="predicted"/>
<dbReference type="Proteomes" id="UP000078200">
    <property type="component" value="Unassembled WGS sequence"/>
</dbReference>
<dbReference type="SUPFAM" id="SSF50630">
    <property type="entry name" value="Acid proteases"/>
    <property type="match status" value="1"/>
</dbReference>